<gene>
    <name evidence="7" type="ORF">WKW82_30065</name>
</gene>
<dbReference type="InterPro" id="IPR050950">
    <property type="entry name" value="HTH-type_LysR_regulators"/>
</dbReference>
<dbReference type="InterPro" id="IPR005119">
    <property type="entry name" value="LysR_subst-bd"/>
</dbReference>
<dbReference type="PANTHER" id="PTHR30419">
    <property type="entry name" value="HTH-TYPE TRANSCRIPTIONAL REGULATOR YBHD"/>
    <property type="match status" value="1"/>
</dbReference>
<evidence type="ECO:0000256" key="4">
    <source>
        <dbReference type="ARBA" id="ARBA00023163"/>
    </source>
</evidence>
<dbReference type="InterPro" id="IPR000847">
    <property type="entry name" value="LysR_HTH_N"/>
</dbReference>
<evidence type="ECO:0000259" key="6">
    <source>
        <dbReference type="PROSITE" id="PS50931"/>
    </source>
</evidence>
<dbReference type="RefSeq" id="WP_340346409.1">
    <property type="nucleotide sequence ID" value="NZ_JBBKZT010000018.1"/>
</dbReference>
<dbReference type="Gene3D" id="3.40.190.290">
    <property type="match status" value="1"/>
</dbReference>
<dbReference type="Proteomes" id="UP001385892">
    <property type="component" value="Unassembled WGS sequence"/>
</dbReference>
<reference evidence="7 8" key="1">
    <citation type="submission" date="2024-03" db="EMBL/GenBank/DDBJ databases">
        <title>Novel species of the genus Variovorax.</title>
        <authorList>
            <person name="Liu Q."/>
            <person name="Xin Y.-H."/>
        </authorList>
    </citation>
    <scope>NUCLEOTIDE SEQUENCE [LARGE SCALE GENOMIC DNA]</scope>
    <source>
        <strain evidence="7 8">KACC 18900</strain>
    </source>
</reference>
<dbReference type="Gene3D" id="1.10.10.10">
    <property type="entry name" value="Winged helix-like DNA-binding domain superfamily/Winged helix DNA-binding domain"/>
    <property type="match status" value="1"/>
</dbReference>
<dbReference type="EMBL" id="JBBKZT010000018">
    <property type="protein sequence ID" value="MEJ8850920.1"/>
    <property type="molecule type" value="Genomic_DNA"/>
</dbReference>
<protein>
    <submittedName>
        <fullName evidence="7">LysR substrate-binding domain-containing protein</fullName>
    </submittedName>
</protein>
<dbReference type="SUPFAM" id="SSF53850">
    <property type="entry name" value="Periplasmic binding protein-like II"/>
    <property type="match status" value="1"/>
</dbReference>
<evidence type="ECO:0000313" key="7">
    <source>
        <dbReference type="EMBL" id="MEJ8850920.1"/>
    </source>
</evidence>
<keyword evidence="4" id="KW-0804">Transcription</keyword>
<evidence type="ECO:0000256" key="3">
    <source>
        <dbReference type="ARBA" id="ARBA00023125"/>
    </source>
</evidence>
<keyword evidence="2" id="KW-0805">Transcription regulation</keyword>
<dbReference type="Pfam" id="PF00126">
    <property type="entry name" value="HTH_1"/>
    <property type="match status" value="1"/>
</dbReference>
<dbReference type="PANTHER" id="PTHR30419:SF8">
    <property type="entry name" value="NITROGEN ASSIMILATION TRANSCRIPTIONAL ACTIVATOR-RELATED"/>
    <property type="match status" value="1"/>
</dbReference>
<evidence type="ECO:0000256" key="1">
    <source>
        <dbReference type="ARBA" id="ARBA00009437"/>
    </source>
</evidence>
<dbReference type="PROSITE" id="PS50931">
    <property type="entry name" value="HTH_LYSR"/>
    <property type="match status" value="1"/>
</dbReference>
<proteinExistence type="inferred from homology"/>
<keyword evidence="8" id="KW-1185">Reference proteome</keyword>
<keyword evidence="3" id="KW-0238">DNA-binding</keyword>
<dbReference type="Pfam" id="PF03466">
    <property type="entry name" value="LysR_substrate"/>
    <property type="match status" value="1"/>
</dbReference>
<comment type="similarity">
    <text evidence="1">Belongs to the LysR transcriptional regulatory family.</text>
</comment>
<accession>A0ABU8WTN7</accession>
<feature type="region of interest" description="Disordered" evidence="5">
    <location>
        <begin position="309"/>
        <end position="337"/>
    </location>
</feature>
<sequence>MADIDRVLRSNLKLRHLQLLVALDEFRHLGRAAEFLSVSQPAVSKTLAEIERMFDLSLFVRSTRGTEPTAYGVAVVRFARSVLADYGRTRDEIDAVAGGASGRVSVGAMVVATPSLLVRAVAMLKQRSSQTTVMVEEGDLTRLLPRLRVGELDLFVGRLEPGYASPDLDTEALYAEPMCIVMRPDHAFVRDPKLDWAKLAALPWVVPPPWASSRIKLEQMFYKHGLAPPVDIVETASFMVTLTFVRERPAVGFLARGVARHFESEGLLKILKLDVPIELPPVGMITLRGRSRTPATEQLMACLRATAAAMPTESTPRAKPARHRLAQSALPESRDPS</sequence>
<evidence type="ECO:0000313" key="8">
    <source>
        <dbReference type="Proteomes" id="UP001385892"/>
    </source>
</evidence>
<comment type="caution">
    <text evidence="7">The sequence shown here is derived from an EMBL/GenBank/DDBJ whole genome shotgun (WGS) entry which is preliminary data.</text>
</comment>
<dbReference type="PRINTS" id="PR00039">
    <property type="entry name" value="HTHLYSR"/>
</dbReference>
<dbReference type="SUPFAM" id="SSF46785">
    <property type="entry name" value="Winged helix' DNA-binding domain"/>
    <property type="match status" value="1"/>
</dbReference>
<organism evidence="7 8">
    <name type="scientific">Variovorax rhizosphaerae</name>
    <dbReference type="NCBI Taxonomy" id="1836200"/>
    <lineage>
        <taxon>Bacteria</taxon>
        <taxon>Pseudomonadati</taxon>
        <taxon>Pseudomonadota</taxon>
        <taxon>Betaproteobacteria</taxon>
        <taxon>Burkholderiales</taxon>
        <taxon>Comamonadaceae</taxon>
        <taxon>Variovorax</taxon>
    </lineage>
</organism>
<name>A0ABU8WTN7_9BURK</name>
<dbReference type="InterPro" id="IPR036388">
    <property type="entry name" value="WH-like_DNA-bd_sf"/>
</dbReference>
<dbReference type="InterPro" id="IPR036390">
    <property type="entry name" value="WH_DNA-bd_sf"/>
</dbReference>
<evidence type="ECO:0000256" key="2">
    <source>
        <dbReference type="ARBA" id="ARBA00023015"/>
    </source>
</evidence>
<feature type="domain" description="HTH lysR-type" evidence="6">
    <location>
        <begin position="12"/>
        <end position="69"/>
    </location>
</feature>
<evidence type="ECO:0000256" key="5">
    <source>
        <dbReference type="SAM" id="MobiDB-lite"/>
    </source>
</evidence>